<dbReference type="EMBL" id="LBZL01000003">
    <property type="protein sequence ID" value="KKR70562.1"/>
    <property type="molecule type" value="Genomic_DNA"/>
</dbReference>
<dbReference type="AlphaFoldDB" id="A0A0G0W5L5"/>
<protein>
    <submittedName>
        <fullName evidence="3">Glycerate 2-kinase</fullName>
    </submittedName>
</protein>
<evidence type="ECO:0000313" key="3">
    <source>
        <dbReference type="EMBL" id="KKR70562.1"/>
    </source>
</evidence>
<dbReference type="PANTHER" id="PTHR12227">
    <property type="entry name" value="GLYCERATE KINASE"/>
    <property type="match status" value="1"/>
</dbReference>
<dbReference type="PANTHER" id="PTHR12227:SF0">
    <property type="entry name" value="GLYCERATE KINASE"/>
    <property type="match status" value="1"/>
</dbReference>
<gene>
    <name evidence="3" type="ORF">UU13_C0003G0006</name>
</gene>
<name>A0A0G0W5L5_9BACT</name>
<dbReference type="Pfam" id="PF13660">
    <property type="entry name" value="DUF4147"/>
    <property type="match status" value="1"/>
</dbReference>
<dbReference type="InterPro" id="IPR025286">
    <property type="entry name" value="MOFRL_assoc_dom"/>
</dbReference>
<dbReference type="Gene3D" id="3.40.50.10180">
    <property type="entry name" value="Glycerate kinase, MOFRL-like N-terminal domain"/>
    <property type="match status" value="1"/>
</dbReference>
<accession>A0A0G0W5L5</accession>
<keyword evidence="3" id="KW-0808">Transferase</keyword>
<dbReference type="GO" id="GO:0005737">
    <property type="term" value="C:cytoplasm"/>
    <property type="evidence" value="ECO:0007669"/>
    <property type="project" value="TreeGrafter"/>
</dbReference>
<dbReference type="PATRIC" id="fig|1618744.3.peg.161"/>
<evidence type="ECO:0000259" key="2">
    <source>
        <dbReference type="Pfam" id="PF13660"/>
    </source>
</evidence>
<dbReference type="InterPro" id="IPR039760">
    <property type="entry name" value="MOFRL_protein"/>
</dbReference>
<evidence type="ECO:0000313" key="4">
    <source>
        <dbReference type="Proteomes" id="UP000034452"/>
    </source>
</evidence>
<keyword evidence="3" id="KW-0418">Kinase</keyword>
<dbReference type="InterPro" id="IPR007835">
    <property type="entry name" value="MOFRL"/>
</dbReference>
<dbReference type="Gene3D" id="3.40.1480.10">
    <property type="entry name" value="MOFRL domain"/>
    <property type="match status" value="1"/>
</dbReference>
<dbReference type="SUPFAM" id="SSF82544">
    <property type="entry name" value="GckA/TtuD-like"/>
    <property type="match status" value="1"/>
</dbReference>
<dbReference type="InterPro" id="IPR037035">
    <property type="entry name" value="GK-like_C_sf"/>
</dbReference>
<reference evidence="3 4" key="1">
    <citation type="journal article" date="2015" name="Nature">
        <title>rRNA introns, odd ribosomes, and small enigmatic genomes across a large radiation of phyla.</title>
        <authorList>
            <person name="Brown C.T."/>
            <person name="Hug L.A."/>
            <person name="Thomas B.C."/>
            <person name="Sharon I."/>
            <person name="Castelle C.J."/>
            <person name="Singh A."/>
            <person name="Wilkins M.J."/>
            <person name="Williams K.H."/>
            <person name="Banfield J.F."/>
        </authorList>
    </citation>
    <scope>NUCLEOTIDE SEQUENCE [LARGE SCALE GENOMIC DNA]</scope>
</reference>
<dbReference type="InterPro" id="IPR038614">
    <property type="entry name" value="GK_N_sf"/>
</dbReference>
<feature type="domain" description="MOFRL-associated" evidence="2">
    <location>
        <begin position="22"/>
        <end position="241"/>
    </location>
</feature>
<proteinExistence type="predicted"/>
<evidence type="ECO:0000259" key="1">
    <source>
        <dbReference type="Pfam" id="PF05161"/>
    </source>
</evidence>
<dbReference type="Pfam" id="PF05161">
    <property type="entry name" value="MOFRL"/>
    <property type="match status" value="1"/>
</dbReference>
<organism evidence="3 4">
    <name type="scientific">Candidatus Nomurabacteria bacterium GW2011_GWB1_40_7</name>
    <dbReference type="NCBI Taxonomy" id="1618744"/>
    <lineage>
        <taxon>Bacteria</taxon>
        <taxon>Candidatus Nomuraibacteriota</taxon>
    </lineage>
</organism>
<dbReference type="GO" id="GO:0008887">
    <property type="term" value="F:glycerate kinase activity"/>
    <property type="evidence" value="ECO:0007669"/>
    <property type="project" value="InterPro"/>
</dbReference>
<comment type="caution">
    <text evidence="3">The sequence shown here is derived from an EMBL/GenBank/DDBJ whole genome shotgun (WGS) entry which is preliminary data.</text>
</comment>
<feature type="domain" description="MOFRL" evidence="1">
    <location>
        <begin position="312"/>
        <end position="420"/>
    </location>
</feature>
<sequence length="430" mass="46737">MQQSWIKNFEELATTENRKITLEIMESGLSAINTEKVIESSVSLIGNILVIEGKEFNLAKFRNIKVVGFGKSSCEAALALEKILGSKINEGAVIGLNVTTCEYIETFSGTHPRPSKINTEASKKIYEIIKNSKEDDLIIVLISGGGSALLCSTDIECEQGIKLYDAFLKSNKTIAEINTVRKHLSLLKGGGLVKIAYPATIVGLIFSDIPGDDFKSVASGPTYKDETTIEDAKKIITENNLGDFNLLETPKEDKYFDKVHNFVLVSNKTAIEAMAKKARELNLSAKIVSTELYDEVDVAIKKIFSAGGDNTVVFAAGEPRILVPKDGGRGGRNLHLGLLAIKNKMINKNDSQNSVFISFASDGMDNSDVAGAVVDKNTIEKADKLLLNVDDYLSRFDSYSFFQKIGGMIITGPTGANVSDLMILLTKNGK</sequence>
<dbReference type="Proteomes" id="UP000034452">
    <property type="component" value="Unassembled WGS sequence"/>
</dbReference>